<reference evidence="2" key="1">
    <citation type="journal article" date="2019" name="Int. J. Syst. Evol. Microbiol.">
        <title>The Global Catalogue of Microorganisms (GCM) 10K type strain sequencing project: providing services to taxonomists for standard genome sequencing and annotation.</title>
        <authorList>
            <consortium name="The Broad Institute Genomics Platform"/>
            <consortium name="The Broad Institute Genome Sequencing Center for Infectious Disease"/>
            <person name="Wu L."/>
            <person name="Ma J."/>
        </authorList>
    </citation>
    <scope>NUCLEOTIDE SEQUENCE [LARGE SCALE GENOMIC DNA]</scope>
    <source>
        <strain evidence="2">JCM 17525</strain>
    </source>
</reference>
<keyword evidence="2" id="KW-1185">Reference proteome</keyword>
<proteinExistence type="predicted"/>
<name>A0ABP7H659_9FLAO</name>
<accession>A0ABP7H659</accession>
<gene>
    <name evidence="1" type="ORF">GCM10022271_14800</name>
</gene>
<protein>
    <submittedName>
        <fullName evidence="1">Uncharacterized protein</fullName>
    </submittedName>
</protein>
<sequence length="66" mass="7557">MQKDIPNIEFNAKKPNNSGIEILTIESLASRKDLVKDHHPEKAHQVAFNMIVYYTEGESKQLAEFV</sequence>
<dbReference type="Proteomes" id="UP001501456">
    <property type="component" value="Unassembled WGS sequence"/>
</dbReference>
<organism evidence="1 2">
    <name type="scientific">Corallibacter vietnamensis</name>
    <dbReference type="NCBI Taxonomy" id="904130"/>
    <lineage>
        <taxon>Bacteria</taxon>
        <taxon>Pseudomonadati</taxon>
        <taxon>Bacteroidota</taxon>
        <taxon>Flavobacteriia</taxon>
        <taxon>Flavobacteriales</taxon>
        <taxon>Flavobacteriaceae</taxon>
        <taxon>Corallibacter</taxon>
    </lineage>
</organism>
<evidence type="ECO:0000313" key="1">
    <source>
        <dbReference type="EMBL" id="GAA3783521.1"/>
    </source>
</evidence>
<dbReference type="EMBL" id="BAABBI010000001">
    <property type="protein sequence ID" value="GAA3783521.1"/>
    <property type="molecule type" value="Genomic_DNA"/>
</dbReference>
<dbReference type="RefSeq" id="WP_344728891.1">
    <property type="nucleotide sequence ID" value="NZ_BAABBI010000001.1"/>
</dbReference>
<evidence type="ECO:0000313" key="2">
    <source>
        <dbReference type="Proteomes" id="UP001501456"/>
    </source>
</evidence>
<comment type="caution">
    <text evidence="1">The sequence shown here is derived from an EMBL/GenBank/DDBJ whole genome shotgun (WGS) entry which is preliminary data.</text>
</comment>